<evidence type="ECO:0000313" key="4">
    <source>
        <dbReference type="EMBL" id="MFC6752255.1"/>
    </source>
</evidence>
<evidence type="ECO:0000256" key="1">
    <source>
        <dbReference type="SAM" id="MobiDB-lite"/>
    </source>
</evidence>
<dbReference type="AlphaFoldDB" id="A0ABD5S729"/>
<feature type="transmembrane region" description="Helical" evidence="2">
    <location>
        <begin position="144"/>
        <end position="170"/>
    </location>
</feature>
<dbReference type="Proteomes" id="UP001596442">
    <property type="component" value="Unassembled WGS sequence"/>
</dbReference>
<feature type="region of interest" description="Disordered" evidence="1">
    <location>
        <begin position="296"/>
        <end position="316"/>
    </location>
</feature>
<accession>A0ABD5S729</accession>
<reference evidence="4 5" key="1">
    <citation type="journal article" date="2019" name="Int. J. Syst. Evol. Microbiol.">
        <title>The Global Catalogue of Microorganisms (GCM) 10K type strain sequencing project: providing services to taxonomists for standard genome sequencing and annotation.</title>
        <authorList>
            <consortium name="The Broad Institute Genomics Platform"/>
            <consortium name="The Broad Institute Genome Sequencing Center for Infectious Disease"/>
            <person name="Wu L."/>
            <person name="Ma J."/>
        </authorList>
    </citation>
    <scope>NUCLEOTIDE SEQUENCE [LARGE SCALE GENOMIC DNA]</scope>
    <source>
        <strain evidence="4 5">CGMCC 1.3239</strain>
    </source>
</reference>
<proteinExistence type="predicted"/>
<sequence length="316" mass="31718">MTALQSIRPAASGIVRNPVLVVITALFGLSQLPNLLVQPTRPVLAAVVSLVSTGVLILVVPFFQGGLLGMASEAIRGKTSLSTLIAEGKANYVPLLLAYFVLLAVNVVFAFVVVFAVVIAVIGVSVGGVGGSGIAGGVDVASGVASGGGVTLLAVIGVVAGGLALAYLLVTFFVQFYSHAIVLDDTSLVDGFRRSVGLVRSNLLGVFGYSLVLLVGGVAFGTIGAIGGIVSAARGSASPELPASPLADLVAGVEPTLGILVAFAAVYVLSTGVFGAFYATYSVAFYESIRPDSVPEAAAEGAETTADTTERTADAN</sequence>
<dbReference type="InterPro" id="IPR057169">
    <property type="entry name" value="DUF7847"/>
</dbReference>
<feature type="transmembrane region" description="Helical" evidence="2">
    <location>
        <begin position="14"/>
        <end position="32"/>
    </location>
</feature>
<feature type="compositionally biased region" description="Low complexity" evidence="1">
    <location>
        <begin position="296"/>
        <end position="307"/>
    </location>
</feature>
<evidence type="ECO:0000259" key="3">
    <source>
        <dbReference type="Pfam" id="PF25231"/>
    </source>
</evidence>
<comment type="caution">
    <text evidence="4">The sequence shown here is derived from an EMBL/GenBank/DDBJ whole genome shotgun (WGS) entry which is preliminary data.</text>
</comment>
<feature type="transmembrane region" description="Helical" evidence="2">
    <location>
        <begin position="257"/>
        <end position="281"/>
    </location>
</feature>
<name>A0ABD5S729_9EURY</name>
<keyword evidence="2" id="KW-0472">Membrane</keyword>
<protein>
    <recommendedName>
        <fullName evidence="3">DUF7847 domain-containing protein</fullName>
    </recommendedName>
</protein>
<evidence type="ECO:0000313" key="5">
    <source>
        <dbReference type="Proteomes" id="UP001596442"/>
    </source>
</evidence>
<dbReference type="RefSeq" id="WP_379778716.1">
    <property type="nucleotide sequence ID" value="NZ_JBHSWW010000012.1"/>
</dbReference>
<keyword evidence="2" id="KW-1133">Transmembrane helix</keyword>
<dbReference type="EMBL" id="JBHSWW010000012">
    <property type="protein sequence ID" value="MFC6752255.1"/>
    <property type="molecule type" value="Genomic_DNA"/>
</dbReference>
<dbReference type="Pfam" id="PF25231">
    <property type="entry name" value="DUF7847"/>
    <property type="match status" value="1"/>
</dbReference>
<gene>
    <name evidence="4" type="ORF">ACFQEU_02040</name>
</gene>
<feature type="transmembrane region" description="Helical" evidence="2">
    <location>
        <begin position="44"/>
        <end position="71"/>
    </location>
</feature>
<keyword evidence="5" id="KW-1185">Reference proteome</keyword>
<feature type="transmembrane region" description="Helical" evidence="2">
    <location>
        <begin position="203"/>
        <end position="230"/>
    </location>
</feature>
<evidence type="ECO:0000256" key="2">
    <source>
        <dbReference type="SAM" id="Phobius"/>
    </source>
</evidence>
<feature type="domain" description="DUF7847" evidence="3">
    <location>
        <begin position="1"/>
        <end position="288"/>
    </location>
</feature>
<keyword evidence="2" id="KW-0812">Transmembrane</keyword>
<feature type="transmembrane region" description="Helical" evidence="2">
    <location>
        <begin position="92"/>
        <end position="124"/>
    </location>
</feature>
<organism evidence="4 5">
    <name type="scientific">Halorubrum tibetense</name>
    <dbReference type="NCBI Taxonomy" id="175631"/>
    <lineage>
        <taxon>Archaea</taxon>
        <taxon>Methanobacteriati</taxon>
        <taxon>Methanobacteriota</taxon>
        <taxon>Stenosarchaea group</taxon>
        <taxon>Halobacteria</taxon>
        <taxon>Halobacteriales</taxon>
        <taxon>Haloferacaceae</taxon>
        <taxon>Halorubrum</taxon>
    </lineage>
</organism>